<accession>E4ZNB1</accession>
<reference evidence="2" key="1">
    <citation type="journal article" date="2011" name="Nat. Commun.">
        <title>Effector diversification within compartments of the Leptosphaeria maculans genome affected by Repeat-Induced Point mutations.</title>
        <authorList>
            <person name="Rouxel T."/>
            <person name="Grandaubert J."/>
            <person name="Hane J.K."/>
            <person name="Hoede C."/>
            <person name="van de Wouw A.P."/>
            <person name="Couloux A."/>
            <person name="Dominguez V."/>
            <person name="Anthouard V."/>
            <person name="Bally P."/>
            <person name="Bourras S."/>
            <person name="Cozijnsen A.J."/>
            <person name="Ciuffetti L.M."/>
            <person name="Degrave A."/>
            <person name="Dilmaghani A."/>
            <person name="Duret L."/>
            <person name="Fudal I."/>
            <person name="Goodwin S.B."/>
            <person name="Gout L."/>
            <person name="Glaser N."/>
            <person name="Linglin J."/>
            <person name="Kema G.H.J."/>
            <person name="Lapalu N."/>
            <person name="Lawrence C.B."/>
            <person name="May K."/>
            <person name="Meyer M."/>
            <person name="Ollivier B."/>
            <person name="Poulain J."/>
            <person name="Schoch C.L."/>
            <person name="Simon A."/>
            <person name="Spatafora J.W."/>
            <person name="Stachowiak A."/>
            <person name="Turgeon B.G."/>
            <person name="Tyler B.M."/>
            <person name="Vincent D."/>
            <person name="Weissenbach J."/>
            <person name="Amselem J."/>
            <person name="Quesneville H."/>
            <person name="Oliver R.P."/>
            <person name="Wincker P."/>
            <person name="Balesdent M.-H."/>
            <person name="Howlett B.J."/>
        </authorList>
    </citation>
    <scope>NUCLEOTIDE SEQUENCE [LARGE SCALE GENOMIC DNA]</scope>
    <source>
        <strain evidence="2">JN3 / isolate v23.1.3 / race Av1-4-5-6-7-8</strain>
    </source>
</reference>
<dbReference type="AlphaFoldDB" id="E4ZNB1"/>
<dbReference type="EMBL" id="FP929105">
    <property type="protein sequence ID" value="CBX92970.1"/>
    <property type="molecule type" value="Genomic_DNA"/>
</dbReference>
<proteinExistence type="predicted"/>
<gene>
    <name evidence="1" type="ORF">LEMA_P038710.1</name>
</gene>
<evidence type="ECO:0000313" key="2">
    <source>
        <dbReference type="Proteomes" id="UP000002668"/>
    </source>
</evidence>
<organism evidence="2">
    <name type="scientific">Leptosphaeria maculans (strain JN3 / isolate v23.1.3 / race Av1-4-5-6-7-8)</name>
    <name type="common">Blackleg fungus</name>
    <name type="synonym">Phoma lingam</name>
    <dbReference type="NCBI Taxonomy" id="985895"/>
    <lineage>
        <taxon>Eukaryota</taxon>
        <taxon>Fungi</taxon>
        <taxon>Dikarya</taxon>
        <taxon>Ascomycota</taxon>
        <taxon>Pezizomycotina</taxon>
        <taxon>Dothideomycetes</taxon>
        <taxon>Pleosporomycetidae</taxon>
        <taxon>Pleosporales</taxon>
        <taxon>Pleosporineae</taxon>
        <taxon>Leptosphaeriaceae</taxon>
        <taxon>Plenodomus</taxon>
        <taxon>Plenodomus lingam/Leptosphaeria maculans species complex</taxon>
    </lineage>
</organism>
<name>E4ZNB1_LEPMJ</name>
<keyword evidence="2" id="KW-1185">Reference proteome</keyword>
<sequence>MSLAFLVCVRCSSGKMCHARPFGLSIRALQVSIGQSVKAQRIKPSVLEDGLSVRVHTGAQASPYTNGNKYRLRDYESS</sequence>
<dbReference type="VEuPathDB" id="FungiDB:LEMA_P038710.1"/>
<dbReference type="HOGENOM" id="CLU_2622456_0_0_1"/>
<protein>
    <submittedName>
        <fullName evidence="1">Predicted protein</fullName>
    </submittedName>
</protein>
<dbReference type="Proteomes" id="UP000002668">
    <property type="component" value="Genome"/>
</dbReference>
<evidence type="ECO:0000313" key="1">
    <source>
        <dbReference type="EMBL" id="CBX92970.1"/>
    </source>
</evidence>
<dbReference type="InParanoid" id="E4ZNB1"/>